<gene>
    <name evidence="2" type="ORF">SAMN04487944_12411</name>
</gene>
<dbReference type="RefSeq" id="WP_089743814.1">
    <property type="nucleotide sequence ID" value="NZ_FOGL01000024.1"/>
</dbReference>
<dbReference type="AlphaFoldDB" id="A0A1H9VI64"/>
<feature type="transmembrane region" description="Helical" evidence="1">
    <location>
        <begin position="20"/>
        <end position="51"/>
    </location>
</feature>
<reference evidence="2 3" key="1">
    <citation type="submission" date="2016-10" db="EMBL/GenBank/DDBJ databases">
        <authorList>
            <person name="de Groot N.N."/>
        </authorList>
    </citation>
    <scope>NUCLEOTIDE SEQUENCE [LARGE SCALE GENOMIC DNA]</scope>
    <source>
        <strain evidence="2 3">CGMCC 1.7727</strain>
    </source>
</reference>
<name>A0A1H9VI64_9BACI</name>
<evidence type="ECO:0000313" key="2">
    <source>
        <dbReference type="EMBL" id="SES21476.1"/>
    </source>
</evidence>
<proteinExistence type="predicted"/>
<organism evidence="2 3">
    <name type="scientific">Gracilibacillus ureilyticus</name>
    <dbReference type="NCBI Taxonomy" id="531814"/>
    <lineage>
        <taxon>Bacteria</taxon>
        <taxon>Bacillati</taxon>
        <taxon>Bacillota</taxon>
        <taxon>Bacilli</taxon>
        <taxon>Bacillales</taxon>
        <taxon>Bacillaceae</taxon>
        <taxon>Gracilibacillus</taxon>
    </lineage>
</organism>
<dbReference type="EMBL" id="FOGL01000024">
    <property type="protein sequence ID" value="SES21476.1"/>
    <property type="molecule type" value="Genomic_DNA"/>
</dbReference>
<evidence type="ECO:0000313" key="3">
    <source>
        <dbReference type="Proteomes" id="UP000199687"/>
    </source>
</evidence>
<keyword evidence="1" id="KW-1133">Transmembrane helix</keyword>
<dbReference type="OrthoDB" id="1925744at2"/>
<dbReference type="Proteomes" id="UP000199687">
    <property type="component" value="Unassembled WGS sequence"/>
</dbReference>
<protein>
    <submittedName>
        <fullName evidence="2">Uncharacterized protein</fullName>
    </submittedName>
</protein>
<evidence type="ECO:0000256" key="1">
    <source>
        <dbReference type="SAM" id="Phobius"/>
    </source>
</evidence>
<keyword evidence="1" id="KW-0472">Membrane</keyword>
<feature type="transmembrane region" description="Helical" evidence="1">
    <location>
        <begin position="63"/>
        <end position="91"/>
    </location>
</feature>
<accession>A0A1H9VI64</accession>
<keyword evidence="3" id="KW-1185">Reference proteome</keyword>
<keyword evidence="1" id="KW-0812">Transmembrane</keyword>
<dbReference type="STRING" id="531814.SAMN04487944_12411"/>
<sequence>MKSKVSTLFKWITGGLEAFWGIPFVGGTIILGMAWTPLFVMLVLHIVTLVFCIQEKKSIHGSIVGIVTSCLGWIIFLGMIMHIISAIVLLIDAYKDQKEQKEVVTEF</sequence>